<organism evidence="1 2">
    <name type="scientific">Curvularia clavata</name>
    <dbReference type="NCBI Taxonomy" id="95742"/>
    <lineage>
        <taxon>Eukaryota</taxon>
        <taxon>Fungi</taxon>
        <taxon>Dikarya</taxon>
        <taxon>Ascomycota</taxon>
        <taxon>Pezizomycotina</taxon>
        <taxon>Dothideomycetes</taxon>
        <taxon>Pleosporomycetidae</taxon>
        <taxon>Pleosporales</taxon>
        <taxon>Pleosporineae</taxon>
        <taxon>Pleosporaceae</taxon>
        <taxon>Curvularia</taxon>
    </lineage>
</organism>
<dbReference type="AlphaFoldDB" id="A0A9Q8ZGF2"/>
<evidence type="ECO:0000313" key="1">
    <source>
        <dbReference type="EMBL" id="USP81512.1"/>
    </source>
</evidence>
<gene>
    <name evidence="1" type="ORF">yc1106_08786</name>
</gene>
<reference evidence="1" key="1">
    <citation type="submission" date="2021-12" db="EMBL/GenBank/DDBJ databases">
        <title>Curvularia clavata genome.</title>
        <authorList>
            <person name="Cao Y."/>
        </authorList>
    </citation>
    <scope>NUCLEOTIDE SEQUENCE</scope>
    <source>
        <strain evidence="1">Yc1106</strain>
    </source>
</reference>
<proteinExistence type="predicted"/>
<evidence type="ECO:0000313" key="2">
    <source>
        <dbReference type="Proteomes" id="UP001056012"/>
    </source>
</evidence>
<dbReference type="OrthoDB" id="3749299at2759"/>
<keyword evidence="2" id="KW-1185">Reference proteome</keyword>
<dbReference type="VEuPathDB" id="FungiDB:yc1106_08786"/>
<name>A0A9Q8ZGF2_CURCL</name>
<accession>A0A9Q8ZGF2</accession>
<dbReference type="EMBL" id="CP089280">
    <property type="protein sequence ID" value="USP81512.1"/>
    <property type="molecule type" value="Genomic_DNA"/>
</dbReference>
<sequence length="347" mass="39207">MADNGPAISLYLNGSLSLQLRNKGFSGTTPTLQIQMHDVSHAATLVIPGYDASTETFSLSLALQGGLVDLLDVDTNENVLVPSVDEKTGKLLVEAGARNRWFDLKIDFHRDFWTQLLTPGHKYHIRWRDDREFPWAFRGKDRQNSPERLPVRLLPRPIKLNVLDSAATPLQLSISLSSTADTCHLSGEPCFGFTLQVVSHDEKVVTVCLHKTPLKELHGLEEIAYIVNEQGEKAEWPYGIGCFEGSESFPSDDMFEELIPNVPFGRRFWLRKLDKKTSSGGELEELESGQSYTARISKKLFEAFSNWRRGTKEELLAGEEKEKEARWRGTSEHMLLDVSDPFKFKVV</sequence>
<dbReference type="Proteomes" id="UP001056012">
    <property type="component" value="Chromosome 7"/>
</dbReference>
<protein>
    <submittedName>
        <fullName evidence="1">Uncharacterized protein</fullName>
    </submittedName>
</protein>